<protein>
    <recommendedName>
        <fullName evidence="3">Transposase DDE domain-containing protein</fullName>
    </recommendedName>
</protein>
<keyword evidence="2" id="KW-1185">Reference proteome</keyword>
<evidence type="ECO:0008006" key="3">
    <source>
        <dbReference type="Google" id="ProtNLM"/>
    </source>
</evidence>
<comment type="caution">
    <text evidence="1">The sequence shown here is derived from an EMBL/GenBank/DDBJ whole genome shotgun (WGS) entry which is preliminary data.</text>
</comment>
<evidence type="ECO:0000313" key="1">
    <source>
        <dbReference type="EMBL" id="MDR6412157.1"/>
    </source>
</evidence>
<organism evidence="1 2">
    <name type="scientific">Paraburkholderia terricola</name>
    <dbReference type="NCBI Taxonomy" id="169427"/>
    <lineage>
        <taxon>Bacteria</taxon>
        <taxon>Pseudomonadati</taxon>
        <taxon>Pseudomonadota</taxon>
        <taxon>Betaproteobacteria</taxon>
        <taxon>Burkholderiales</taxon>
        <taxon>Burkholderiaceae</taxon>
        <taxon>Paraburkholderia</taxon>
    </lineage>
</organism>
<accession>A0ABU1LZN8</accession>
<gene>
    <name evidence="1" type="ORF">J2804_005592</name>
</gene>
<reference evidence="1 2" key="1">
    <citation type="submission" date="2023-07" db="EMBL/GenBank/DDBJ databases">
        <title>Sorghum-associated microbial communities from plants grown in Nebraska, USA.</title>
        <authorList>
            <person name="Schachtman D."/>
        </authorList>
    </citation>
    <scope>NUCLEOTIDE SEQUENCE [LARGE SCALE GENOMIC DNA]</scope>
    <source>
        <strain evidence="1 2">DS1316</strain>
    </source>
</reference>
<dbReference type="Proteomes" id="UP001264340">
    <property type="component" value="Unassembled WGS sequence"/>
</dbReference>
<name>A0ABU1LZN8_9BURK</name>
<dbReference type="EMBL" id="JAVDRP010000016">
    <property type="protein sequence ID" value="MDR6412157.1"/>
    <property type="molecule type" value="Genomic_DNA"/>
</dbReference>
<evidence type="ECO:0000313" key="2">
    <source>
        <dbReference type="Proteomes" id="UP001264340"/>
    </source>
</evidence>
<proteinExistence type="predicted"/>
<sequence>MTTRDFVNDCRTRNVIPHVARNADRHGGSAIDGRTSRHAGYRISQIIRKRIEEHFGWGKTVGRIRQTVYRGIRRVDQHFKLTMVASNRTRMVRMAGVVPQGATR</sequence>